<feature type="compositionally biased region" description="Basic and acidic residues" evidence="1">
    <location>
        <begin position="184"/>
        <end position="204"/>
    </location>
</feature>
<name>K0S8E2_THAOC</name>
<proteinExistence type="predicted"/>
<feature type="compositionally biased region" description="Low complexity" evidence="1">
    <location>
        <begin position="151"/>
        <end position="160"/>
    </location>
</feature>
<feature type="non-terminal residue" evidence="2">
    <location>
        <position position="1"/>
    </location>
</feature>
<gene>
    <name evidence="2" type="ORF">THAOC_25252</name>
</gene>
<evidence type="ECO:0000256" key="1">
    <source>
        <dbReference type="SAM" id="MobiDB-lite"/>
    </source>
</evidence>
<dbReference type="AlphaFoldDB" id="K0S8E2"/>
<protein>
    <submittedName>
        <fullName evidence="2">Uncharacterized protein</fullName>
    </submittedName>
</protein>
<organism evidence="2 3">
    <name type="scientific">Thalassiosira oceanica</name>
    <name type="common">Marine diatom</name>
    <dbReference type="NCBI Taxonomy" id="159749"/>
    <lineage>
        <taxon>Eukaryota</taxon>
        <taxon>Sar</taxon>
        <taxon>Stramenopiles</taxon>
        <taxon>Ochrophyta</taxon>
        <taxon>Bacillariophyta</taxon>
        <taxon>Coscinodiscophyceae</taxon>
        <taxon>Thalassiosirophycidae</taxon>
        <taxon>Thalassiosirales</taxon>
        <taxon>Thalassiosiraceae</taxon>
        <taxon>Thalassiosira</taxon>
    </lineage>
</organism>
<evidence type="ECO:0000313" key="3">
    <source>
        <dbReference type="Proteomes" id="UP000266841"/>
    </source>
</evidence>
<dbReference type="Proteomes" id="UP000266841">
    <property type="component" value="Unassembled WGS sequence"/>
</dbReference>
<sequence>RTVRVELRTDSYASDETSWELRRSDLNASPMLDAAANSELLMAGGSPVFDGAGRAWMGQFGVGVDLDGPDETFESTTCMSEEESASRNGGCYDFRAYDTYGDGMGCGADGLIKVQVGRTRLVQRDGNMARRQEVDGAGGEKINACMDPDGPRQVGLLRGPGLRRRDRYRTPGQPVQVRQGVGAHRLEEHGEGPARGRDGRDRRR</sequence>
<evidence type="ECO:0000313" key="2">
    <source>
        <dbReference type="EMBL" id="EJK55057.1"/>
    </source>
</evidence>
<accession>K0S8E2</accession>
<dbReference type="EMBL" id="AGNL01034812">
    <property type="protein sequence ID" value="EJK55057.1"/>
    <property type="molecule type" value="Genomic_DNA"/>
</dbReference>
<comment type="caution">
    <text evidence="2">The sequence shown here is derived from an EMBL/GenBank/DDBJ whole genome shotgun (WGS) entry which is preliminary data.</text>
</comment>
<keyword evidence="3" id="KW-1185">Reference proteome</keyword>
<feature type="region of interest" description="Disordered" evidence="1">
    <location>
        <begin position="131"/>
        <end position="204"/>
    </location>
</feature>
<reference evidence="2 3" key="1">
    <citation type="journal article" date="2012" name="Genome Biol.">
        <title>Genome and low-iron response of an oceanic diatom adapted to chronic iron limitation.</title>
        <authorList>
            <person name="Lommer M."/>
            <person name="Specht M."/>
            <person name="Roy A.S."/>
            <person name="Kraemer L."/>
            <person name="Andreson R."/>
            <person name="Gutowska M.A."/>
            <person name="Wolf J."/>
            <person name="Bergner S.V."/>
            <person name="Schilhabel M.B."/>
            <person name="Klostermeier U.C."/>
            <person name="Beiko R.G."/>
            <person name="Rosenstiel P."/>
            <person name="Hippler M."/>
            <person name="Laroche J."/>
        </authorList>
    </citation>
    <scope>NUCLEOTIDE SEQUENCE [LARGE SCALE GENOMIC DNA]</scope>
    <source>
        <strain evidence="2 3">CCMP1005</strain>
    </source>
</reference>